<dbReference type="EMBL" id="FQZI01000001">
    <property type="protein sequence ID" value="SHI32225.1"/>
    <property type="molecule type" value="Genomic_DNA"/>
</dbReference>
<evidence type="ECO:0000256" key="1">
    <source>
        <dbReference type="SAM" id="SignalP"/>
    </source>
</evidence>
<dbReference type="RefSeq" id="WP_200778465.1">
    <property type="nucleotide sequence ID" value="NZ_FQZI01000001.1"/>
</dbReference>
<dbReference type="NCBIfam" id="NF038133">
    <property type="entry name" value="choice_anch_L"/>
    <property type="match status" value="1"/>
</dbReference>
<evidence type="ECO:0000313" key="3">
    <source>
        <dbReference type="Proteomes" id="UP000184488"/>
    </source>
</evidence>
<feature type="signal peptide" evidence="1">
    <location>
        <begin position="1"/>
        <end position="18"/>
    </location>
</feature>
<name>A0A1M6A6Y9_9FLAO</name>
<gene>
    <name evidence="2" type="ORF">SAMN05444363_0050</name>
</gene>
<sequence length="493" mass="52511">MKKLYLLFLLFFVFFAQAQLTVNNTQTPAQLVQNALVGNGVTPFNIKFNGSTVNANVVRDQVGEFTTNFNPTNLGLDRGLIMTTGKTQVALGPNNVPGASSPPAFPFVGDPDLYLSINPPGTQPINIKEIDNVAVLEFDFLATGPSLRFDYVFASEEYPDYVNASFNDTFGFFLSGPGISGPYSGSAINIALIPNTAIPVSINTVNNGLNNSGVCTNCAYYYNNSNIGVNPTTWNPAYTVQYDGFTRGLSAQAELLCGQVYHIKLAIANVEDDAFDSAVFLKDFEIEPMVLTDGSGADSYLGCEGSVIINSGLSPTGNTFVWTQNTNVMTGVNTPSITVTEPGNYQLSVYNSTGCLIAQDDIDVTYYTNPLIVPQDLVACTTATGPPYTYDINQNTYMLDGQSPSDFSFVYHSGSATGPVIPNGNLAAYSSTGTGESIWVVIEDLNNTGCTFETSFLLNTTPGPSGSFSYASSSYCESITTPVAVTLSGLTSG</sequence>
<organism evidence="2 3">
    <name type="scientific">Flavobacterium terrae</name>
    <dbReference type="NCBI Taxonomy" id="415425"/>
    <lineage>
        <taxon>Bacteria</taxon>
        <taxon>Pseudomonadati</taxon>
        <taxon>Bacteroidota</taxon>
        <taxon>Flavobacteriia</taxon>
        <taxon>Flavobacteriales</taxon>
        <taxon>Flavobacteriaceae</taxon>
        <taxon>Flavobacterium</taxon>
    </lineage>
</organism>
<evidence type="ECO:0008006" key="4">
    <source>
        <dbReference type="Google" id="ProtNLM"/>
    </source>
</evidence>
<proteinExistence type="predicted"/>
<keyword evidence="3" id="KW-1185">Reference proteome</keyword>
<feature type="non-terminal residue" evidence="2">
    <location>
        <position position="493"/>
    </location>
</feature>
<protein>
    <recommendedName>
        <fullName evidence="4">SprB repeat-containing protein</fullName>
    </recommendedName>
</protein>
<dbReference type="STRING" id="415425.SAMN05444363_0050"/>
<accession>A0A1M6A6Y9</accession>
<evidence type="ECO:0000313" key="2">
    <source>
        <dbReference type="EMBL" id="SHI32225.1"/>
    </source>
</evidence>
<dbReference type="Proteomes" id="UP000184488">
    <property type="component" value="Unassembled WGS sequence"/>
</dbReference>
<keyword evidence="1" id="KW-0732">Signal</keyword>
<reference evidence="3" key="1">
    <citation type="submission" date="2016-11" db="EMBL/GenBank/DDBJ databases">
        <authorList>
            <person name="Varghese N."/>
            <person name="Submissions S."/>
        </authorList>
    </citation>
    <scope>NUCLEOTIDE SEQUENCE [LARGE SCALE GENOMIC DNA]</scope>
    <source>
        <strain evidence="3">DSM 18829</strain>
    </source>
</reference>
<dbReference type="AlphaFoldDB" id="A0A1M6A6Y9"/>
<dbReference type="InterPro" id="IPR049804">
    <property type="entry name" value="Choice_anch_L"/>
</dbReference>
<feature type="chain" id="PRO_5013313979" description="SprB repeat-containing protein" evidence="1">
    <location>
        <begin position="19"/>
        <end position="493"/>
    </location>
</feature>